<dbReference type="InterPro" id="IPR030394">
    <property type="entry name" value="G_HFLX_dom"/>
</dbReference>
<evidence type="ECO:0000313" key="7">
    <source>
        <dbReference type="EMBL" id="MBC5646794.1"/>
    </source>
</evidence>
<organism evidence="7 8">
    <name type="scientific">Christensenella tenuis</name>
    <dbReference type="NCBI Taxonomy" id="2763033"/>
    <lineage>
        <taxon>Bacteria</taxon>
        <taxon>Bacillati</taxon>
        <taxon>Bacillota</taxon>
        <taxon>Clostridia</taxon>
        <taxon>Christensenellales</taxon>
        <taxon>Christensenellaceae</taxon>
        <taxon>Christensenella</taxon>
    </lineage>
</organism>
<comment type="caution">
    <text evidence="7">The sequence shown here is derived from an EMBL/GenBank/DDBJ whole genome shotgun (WGS) entry which is preliminary data.</text>
</comment>
<dbReference type="Gene3D" id="3.40.50.11060">
    <property type="entry name" value="GTPase HflX, N-terminal domain"/>
    <property type="match status" value="1"/>
</dbReference>
<evidence type="ECO:0000259" key="6">
    <source>
        <dbReference type="PROSITE" id="PS51705"/>
    </source>
</evidence>
<keyword evidence="5" id="KW-0963">Cytoplasm</keyword>
<evidence type="ECO:0000313" key="8">
    <source>
        <dbReference type="Proteomes" id="UP000606889"/>
    </source>
</evidence>
<dbReference type="InterPro" id="IPR016496">
    <property type="entry name" value="GTPase_HflX"/>
</dbReference>
<dbReference type="InterPro" id="IPR032305">
    <property type="entry name" value="GTP-bd_M"/>
</dbReference>
<dbReference type="Pfam" id="PF01926">
    <property type="entry name" value="MMR_HSR1"/>
    <property type="match status" value="1"/>
</dbReference>
<keyword evidence="2 5" id="KW-0547">Nucleotide-binding</keyword>
<reference evidence="7 8" key="1">
    <citation type="submission" date="2020-08" db="EMBL/GenBank/DDBJ databases">
        <title>Genome public.</title>
        <authorList>
            <person name="Liu C."/>
            <person name="Sun Q."/>
        </authorList>
    </citation>
    <scope>NUCLEOTIDE SEQUENCE [LARGE SCALE GENOMIC DNA]</scope>
    <source>
        <strain evidence="7 8">NSJ-35</strain>
    </source>
</reference>
<dbReference type="HAMAP" id="MF_00900">
    <property type="entry name" value="GTPase_HflX"/>
    <property type="match status" value="1"/>
</dbReference>
<dbReference type="PRINTS" id="PR00326">
    <property type="entry name" value="GTP1OBG"/>
</dbReference>
<gene>
    <name evidence="5 7" type="primary">hflX</name>
    <name evidence="7" type="ORF">H8S18_00340</name>
</gene>
<comment type="subunit">
    <text evidence="5">Monomer. Associates with the 50S ribosomal subunit.</text>
</comment>
<dbReference type="EMBL" id="JACOON010000001">
    <property type="protein sequence ID" value="MBC5646794.1"/>
    <property type="molecule type" value="Genomic_DNA"/>
</dbReference>
<dbReference type="NCBIfam" id="TIGR03156">
    <property type="entry name" value="GTP_HflX"/>
    <property type="match status" value="1"/>
</dbReference>
<dbReference type="Gene3D" id="3.40.50.300">
    <property type="entry name" value="P-loop containing nucleotide triphosphate hydrolases"/>
    <property type="match status" value="1"/>
</dbReference>
<sequence length="572" mass="62905">MAGLKSRTIEELKGLYEFKLSPQEFISEALVGEMARLTEVTGKEISIFLSRSGRVLDVSVGTDKSVKLPYMRVRRGSAGVSGIRALHTHPGGSPMLSSVDVGSLLSSRFDAMAAIAVKEGKATAMCVGFIGEKLDQARITGPFRPGRIPQQALMHEIAAVTERIQQLVRLHETEDAPERAVLVGLNAPQESMEELARLAETAGAQVVGSLTQNRDRDRAYYVGKGKAQELSLQMSALDADIVITNDELSPLETRNLEETLGVKIVDRTMLILDIFAAHARTREGRLQVELAQLQYTLPRLAGEGVSLSRLGGGIGTRGPGEKKIEIDRRRIRRRIFELQQELGKVAEQRELRRTARRENDVKEVALVGYTNAGKSSLLNALTDAEVRAEDKLFATLDPVTRRVELPDIGEIVFTDTVGFIEKLPHDLVSAFRSTLEEAARADLLLLVTDASSPTAGRQMEVVRELLSSLHTDETPKILVMNKTDRLEEQPEAGKDTVYISAKTGEGLETLLTLVAEKLAPQFMTYRGTLGYDRGDLLALVNRSGKDVFLDYRPDGVYIEARLPVEVIRKLGA</sequence>
<protein>
    <recommendedName>
        <fullName evidence="5">GTPase HflX</fullName>
    </recommendedName>
    <alternativeName>
        <fullName evidence="5">GTP-binding protein HflX</fullName>
    </alternativeName>
</protein>
<feature type="domain" description="Hflx-type G" evidence="6">
    <location>
        <begin position="362"/>
        <end position="522"/>
    </location>
</feature>
<name>A0ABR7ECM1_9FIRM</name>
<dbReference type="SUPFAM" id="SSF52540">
    <property type="entry name" value="P-loop containing nucleoside triphosphate hydrolases"/>
    <property type="match status" value="1"/>
</dbReference>
<evidence type="ECO:0000256" key="5">
    <source>
        <dbReference type="HAMAP-Rule" id="MF_00900"/>
    </source>
</evidence>
<proteinExistence type="inferred from homology"/>
<evidence type="ECO:0000256" key="4">
    <source>
        <dbReference type="ARBA" id="ARBA00023134"/>
    </source>
</evidence>
<dbReference type="Proteomes" id="UP000606889">
    <property type="component" value="Unassembled WGS sequence"/>
</dbReference>
<keyword evidence="8" id="KW-1185">Reference proteome</keyword>
<dbReference type="CDD" id="cd01878">
    <property type="entry name" value="HflX"/>
    <property type="match status" value="1"/>
</dbReference>
<keyword evidence="3" id="KW-0460">Magnesium</keyword>
<dbReference type="RefSeq" id="WP_186856338.1">
    <property type="nucleotide sequence ID" value="NZ_JACOON010000001.1"/>
</dbReference>
<keyword evidence="1" id="KW-0479">Metal-binding</keyword>
<keyword evidence="4 5" id="KW-0342">GTP-binding</keyword>
<dbReference type="Pfam" id="PF13167">
    <property type="entry name" value="GTP-bdg_N"/>
    <property type="match status" value="1"/>
</dbReference>
<dbReference type="PROSITE" id="PS51705">
    <property type="entry name" value="G_HFLX"/>
    <property type="match status" value="1"/>
</dbReference>
<comment type="subcellular location">
    <subcellularLocation>
        <location evidence="5">Cytoplasm</location>
    </subcellularLocation>
    <text evidence="5">May associate with membranes.</text>
</comment>
<dbReference type="PANTHER" id="PTHR10229">
    <property type="entry name" value="GTP-BINDING PROTEIN HFLX"/>
    <property type="match status" value="1"/>
</dbReference>
<comment type="function">
    <text evidence="5">GTPase that associates with the 50S ribosomal subunit and may have a role during protein synthesis or ribosome biogenesis.</text>
</comment>
<evidence type="ECO:0000256" key="3">
    <source>
        <dbReference type="ARBA" id="ARBA00022842"/>
    </source>
</evidence>
<dbReference type="InterPro" id="IPR006073">
    <property type="entry name" value="GTP-bd"/>
</dbReference>
<accession>A0ABR7ECM1</accession>
<dbReference type="Pfam" id="PF16360">
    <property type="entry name" value="GTP-bdg_M"/>
    <property type="match status" value="1"/>
</dbReference>
<evidence type="ECO:0000256" key="2">
    <source>
        <dbReference type="ARBA" id="ARBA00022741"/>
    </source>
</evidence>
<dbReference type="InterPro" id="IPR027417">
    <property type="entry name" value="P-loop_NTPase"/>
</dbReference>
<dbReference type="InterPro" id="IPR025121">
    <property type="entry name" value="GTPase_HflX_N"/>
</dbReference>
<dbReference type="Gene3D" id="6.10.250.2860">
    <property type="match status" value="1"/>
</dbReference>
<dbReference type="InterPro" id="IPR042108">
    <property type="entry name" value="GTPase_HflX_N_sf"/>
</dbReference>
<dbReference type="PANTHER" id="PTHR10229:SF0">
    <property type="entry name" value="GTP-BINDING PROTEIN 6-RELATED"/>
    <property type="match status" value="1"/>
</dbReference>
<comment type="similarity">
    <text evidence="5">Belongs to the TRAFAC class OBG-HflX-like GTPase superfamily. HflX GTPase family.</text>
</comment>
<evidence type="ECO:0000256" key="1">
    <source>
        <dbReference type="ARBA" id="ARBA00022723"/>
    </source>
</evidence>